<feature type="domain" description="DM2" evidence="2">
    <location>
        <begin position="138"/>
        <end position="221"/>
    </location>
</feature>
<sequence>MAKTTKTSATTASSASTASAATSAAATSAAAPKVVKAKEVKEAKTPKAPKEPVAAVPAADSAAAAVPAADAAEDVSAHSAISSQFSSISSKLQQVVAFAAALRSELRALERHAVKELRTAQKASAKKRRKVGNRAPSGFVKPTPISKELAEFLGKTDGSEMARTEVTREINAYIRTNNLQDKENGRRINPDAKLKALLKLKKGDELTYFNLQRYMSPHFKGAVVTATATA</sequence>
<reference evidence="3" key="1">
    <citation type="journal article" date="2020" name="Nature">
        <title>Giant virus diversity and host interactions through global metagenomics.</title>
        <authorList>
            <person name="Schulz F."/>
            <person name="Roux S."/>
            <person name="Paez-Espino D."/>
            <person name="Jungbluth S."/>
            <person name="Walsh D.A."/>
            <person name="Denef V.J."/>
            <person name="McMahon K.D."/>
            <person name="Konstantinidis K.T."/>
            <person name="Eloe-Fadrosh E.A."/>
            <person name="Kyrpides N.C."/>
            <person name="Woyke T."/>
        </authorList>
    </citation>
    <scope>NUCLEOTIDE SEQUENCE</scope>
    <source>
        <strain evidence="3">GVMAG-S-1035124-57</strain>
    </source>
</reference>
<dbReference type="SMART" id="SM00151">
    <property type="entry name" value="SWIB"/>
    <property type="match status" value="1"/>
</dbReference>
<dbReference type="Gene3D" id="1.10.245.10">
    <property type="entry name" value="SWIB/MDM2 domain"/>
    <property type="match status" value="1"/>
</dbReference>
<evidence type="ECO:0000313" key="3">
    <source>
        <dbReference type="EMBL" id="QHU36066.1"/>
    </source>
</evidence>
<proteinExistence type="predicted"/>
<organism evidence="3">
    <name type="scientific">viral metagenome</name>
    <dbReference type="NCBI Taxonomy" id="1070528"/>
    <lineage>
        <taxon>unclassified sequences</taxon>
        <taxon>metagenomes</taxon>
        <taxon>organismal metagenomes</taxon>
    </lineage>
</organism>
<dbReference type="InterPro" id="IPR019835">
    <property type="entry name" value="SWIB_domain"/>
</dbReference>
<dbReference type="PROSITE" id="PS51925">
    <property type="entry name" value="SWIB_MDM2"/>
    <property type="match status" value="1"/>
</dbReference>
<dbReference type="EMBL" id="MN740632">
    <property type="protein sequence ID" value="QHU36066.1"/>
    <property type="molecule type" value="Genomic_DNA"/>
</dbReference>
<feature type="region of interest" description="Disordered" evidence="1">
    <location>
        <begin position="1"/>
        <end position="54"/>
    </location>
</feature>
<evidence type="ECO:0000256" key="1">
    <source>
        <dbReference type="SAM" id="MobiDB-lite"/>
    </source>
</evidence>
<dbReference type="SUPFAM" id="SSF47592">
    <property type="entry name" value="SWIB/MDM2 domain"/>
    <property type="match status" value="1"/>
</dbReference>
<name>A0A6C0LYY5_9ZZZZ</name>
<dbReference type="InterPro" id="IPR003121">
    <property type="entry name" value="SWIB_MDM2_domain"/>
</dbReference>
<dbReference type="PANTHER" id="PTHR13844">
    <property type="entry name" value="SWI/SNF-RELATED MATRIX-ASSOCIATED ACTIN-DEPENDENT REGULATOR OF CHROMATIN SUBFAMILY D"/>
    <property type="match status" value="1"/>
</dbReference>
<dbReference type="CDD" id="cd10567">
    <property type="entry name" value="SWIB-MDM2_like"/>
    <property type="match status" value="1"/>
</dbReference>
<dbReference type="AlphaFoldDB" id="A0A6C0LYY5"/>
<dbReference type="InterPro" id="IPR036885">
    <property type="entry name" value="SWIB_MDM2_dom_sf"/>
</dbReference>
<evidence type="ECO:0000259" key="2">
    <source>
        <dbReference type="PROSITE" id="PS51925"/>
    </source>
</evidence>
<accession>A0A6C0LYY5</accession>
<feature type="compositionally biased region" description="Basic and acidic residues" evidence="1">
    <location>
        <begin position="36"/>
        <end position="50"/>
    </location>
</feature>
<protein>
    <recommendedName>
        <fullName evidence="2">DM2 domain-containing protein</fullName>
    </recommendedName>
</protein>
<feature type="compositionally biased region" description="Low complexity" evidence="1">
    <location>
        <begin position="1"/>
        <end position="34"/>
    </location>
</feature>
<dbReference type="Pfam" id="PF02201">
    <property type="entry name" value="SWIB"/>
    <property type="match status" value="1"/>
</dbReference>
<feature type="region of interest" description="Disordered" evidence="1">
    <location>
        <begin position="119"/>
        <end position="140"/>
    </location>
</feature>